<dbReference type="PANTHER" id="PTHR23419">
    <property type="entry name" value="DIVALENT CATION TOLERANCE CUTA-RELATED"/>
    <property type="match status" value="1"/>
</dbReference>
<evidence type="ECO:0000313" key="3">
    <source>
        <dbReference type="Proteomes" id="UP000199495"/>
    </source>
</evidence>
<dbReference type="InterPro" id="IPR011322">
    <property type="entry name" value="N-reg_PII-like_a/b"/>
</dbReference>
<evidence type="ECO:0000256" key="1">
    <source>
        <dbReference type="ARBA" id="ARBA00010169"/>
    </source>
</evidence>
<dbReference type="STRING" id="440168.SAMN04487974_10740"/>
<dbReference type="SUPFAM" id="SSF54913">
    <property type="entry name" value="GlnB-like"/>
    <property type="match status" value="1"/>
</dbReference>
<dbReference type="GO" id="GO:0010038">
    <property type="term" value="P:response to metal ion"/>
    <property type="evidence" value="ECO:0007669"/>
    <property type="project" value="InterPro"/>
</dbReference>
<dbReference type="EMBL" id="FNCS01000007">
    <property type="protein sequence ID" value="SDG73987.1"/>
    <property type="molecule type" value="Genomic_DNA"/>
</dbReference>
<accession>A0A1G7WPV1</accession>
<evidence type="ECO:0000313" key="2">
    <source>
        <dbReference type="EMBL" id="SDG73987.1"/>
    </source>
</evidence>
<dbReference type="RefSeq" id="WP_090596857.1">
    <property type="nucleotide sequence ID" value="NZ_FNCS01000007.1"/>
</dbReference>
<dbReference type="AlphaFoldDB" id="A0A1G7WPV1"/>
<dbReference type="Gene3D" id="3.30.70.120">
    <property type="match status" value="1"/>
</dbReference>
<dbReference type="PANTHER" id="PTHR23419:SF8">
    <property type="entry name" value="FI09726P"/>
    <property type="match status" value="1"/>
</dbReference>
<protein>
    <submittedName>
        <fullName evidence="2">Divalent cation tolerance protein</fullName>
    </submittedName>
</protein>
<proteinExistence type="inferred from homology"/>
<organism evidence="2 3">
    <name type="scientific">Pelagibacterium luteolum</name>
    <dbReference type="NCBI Taxonomy" id="440168"/>
    <lineage>
        <taxon>Bacteria</taxon>
        <taxon>Pseudomonadati</taxon>
        <taxon>Pseudomonadota</taxon>
        <taxon>Alphaproteobacteria</taxon>
        <taxon>Hyphomicrobiales</taxon>
        <taxon>Devosiaceae</taxon>
        <taxon>Pelagibacterium</taxon>
    </lineage>
</organism>
<gene>
    <name evidence="2" type="ORF">SAMN04487974_10740</name>
</gene>
<sequence>MTNAIVVTTTTSSKDEARSIAEAVLTERLAACVQMHPVTSHFHWNGALHSEDEIMLTFKSRLDLYSRLEAAIVKHHSYEVPEIVATPIEMGHPAYLDWIDTETGAEG</sequence>
<keyword evidence="3" id="KW-1185">Reference proteome</keyword>
<dbReference type="InterPro" id="IPR004323">
    <property type="entry name" value="Ion_tolerance_CutA"/>
</dbReference>
<name>A0A1G7WPV1_9HYPH</name>
<comment type="similarity">
    <text evidence="1">Belongs to the CutA family.</text>
</comment>
<dbReference type="InterPro" id="IPR015867">
    <property type="entry name" value="N-reg_PII/ATP_PRibTrfase_C"/>
</dbReference>
<reference evidence="2 3" key="1">
    <citation type="submission" date="2016-10" db="EMBL/GenBank/DDBJ databases">
        <authorList>
            <person name="de Groot N.N."/>
        </authorList>
    </citation>
    <scope>NUCLEOTIDE SEQUENCE [LARGE SCALE GENOMIC DNA]</scope>
    <source>
        <strain evidence="2 3">CGMCC 1.10267</strain>
    </source>
</reference>
<dbReference type="Proteomes" id="UP000199495">
    <property type="component" value="Unassembled WGS sequence"/>
</dbReference>
<dbReference type="OrthoDB" id="37622at2"/>
<dbReference type="GO" id="GO:0005507">
    <property type="term" value="F:copper ion binding"/>
    <property type="evidence" value="ECO:0007669"/>
    <property type="project" value="TreeGrafter"/>
</dbReference>
<dbReference type="Pfam" id="PF03091">
    <property type="entry name" value="CutA1"/>
    <property type="match status" value="1"/>
</dbReference>